<reference evidence="2 3" key="1">
    <citation type="submission" date="2016-10" db="EMBL/GenBank/DDBJ databases">
        <authorList>
            <person name="de Groot N.N."/>
        </authorList>
    </citation>
    <scope>NUCLEOTIDE SEQUENCE [LARGE SCALE GENOMIC DNA]</scope>
    <source>
        <strain evidence="2 3">CGMCC 1.9159</strain>
    </source>
</reference>
<dbReference type="InterPro" id="IPR051783">
    <property type="entry name" value="NAD(P)-dependent_oxidoreduct"/>
</dbReference>
<gene>
    <name evidence="2" type="ORF">SAMN04488242_1656</name>
</gene>
<dbReference type="GO" id="GO:0005737">
    <property type="term" value="C:cytoplasm"/>
    <property type="evidence" value="ECO:0007669"/>
    <property type="project" value="TreeGrafter"/>
</dbReference>
<protein>
    <submittedName>
        <fullName evidence="2">Nucleoside-diphosphate-sugar epimerase</fullName>
    </submittedName>
</protein>
<dbReference type="SUPFAM" id="SSF51735">
    <property type="entry name" value="NAD(P)-binding Rossmann-fold domains"/>
    <property type="match status" value="1"/>
</dbReference>
<dbReference type="OrthoDB" id="7941246at2"/>
<dbReference type="STRING" id="686624.SAMN04488242_1656"/>
<dbReference type="PANTHER" id="PTHR48079:SF6">
    <property type="entry name" value="NAD(P)-BINDING DOMAIN-CONTAINING PROTEIN-RELATED"/>
    <property type="match status" value="1"/>
</dbReference>
<sequence>MRRVLVLGGTAWLGNWTARLWAAEGAEVTCLARGASGSAPEAVRLVAADRTKPGAYDALDGEWDEVVELAWEPELVRSALDALADRAKHWTLVSTMSVYRDNDTTDADESAPLVEPVDLSDYGQAKVAAEQATANRLGDRLLIARPGLIVGPGDPTDRFGYWPARLRLSGRVLAPTLADRFVQVIDVADLADWLVHAGKERLTGTFNTIGEPHTFDDFLTHVRISLGFDGTISQADDDWLLAHDVRYWAGPRSLPLWLPADMPGFARRSNARYLAAGGKVRPLRTTIDLVRDDELARGVKRARRSGLTLQEEAELLLDLN</sequence>
<dbReference type="InterPro" id="IPR036291">
    <property type="entry name" value="NAD(P)-bd_dom_sf"/>
</dbReference>
<dbReference type="InterPro" id="IPR001509">
    <property type="entry name" value="Epimerase_deHydtase"/>
</dbReference>
<evidence type="ECO:0000313" key="2">
    <source>
        <dbReference type="EMBL" id="SDL49533.1"/>
    </source>
</evidence>
<proteinExistence type="predicted"/>
<accession>A0A1G9KJF1</accession>
<organism evidence="2 3">
    <name type="scientific">Tessaracoccus oleiagri</name>
    <dbReference type="NCBI Taxonomy" id="686624"/>
    <lineage>
        <taxon>Bacteria</taxon>
        <taxon>Bacillati</taxon>
        <taxon>Actinomycetota</taxon>
        <taxon>Actinomycetes</taxon>
        <taxon>Propionibacteriales</taxon>
        <taxon>Propionibacteriaceae</taxon>
        <taxon>Tessaracoccus</taxon>
    </lineage>
</organism>
<dbReference type="GO" id="GO:0004029">
    <property type="term" value="F:aldehyde dehydrogenase (NAD+) activity"/>
    <property type="evidence" value="ECO:0007669"/>
    <property type="project" value="TreeGrafter"/>
</dbReference>
<name>A0A1G9KJF1_9ACTN</name>
<dbReference type="EMBL" id="FNGP01000003">
    <property type="protein sequence ID" value="SDL49533.1"/>
    <property type="molecule type" value="Genomic_DNA"/>
</dbReference>
<dbReference type="Pfam" id="PF01370">
    <property type="entry name" value="Epimerase"/>
    <property type="match status" value="1"/>
</dbReference>
<dbReference type="Proteomes" id="UP000199475">
    <property type="component" value="Unassembled WGS sequence"/>
</dbReference>
<evidence type="ECO:0000259" key="1">
    <source>
        <dbReference type="Pfam" id="PF01370"/>
    </source>
</evidence>
<feature type="domain" description="NAD-dependent epimerase/dehydratase" evidence="1">
    <location>
        <begin position="4"/>
        <end position="199"/>
    </location>
</feature>
<dbReference type="RefSeq" id="WP_093250948.1">
    <property type="nucleotide sequence ID" value="NZ_FNGP01000003.1"/>
</dbReference>
<keyword evidence="3" id="KW-1185">Reference proteome</keyword>
<evidence type="ECO:0000313" key="3">
    <source>
        <dbReference type="Proteomes" id="UP000199475"/>
    </source>
</evidence>
<dbReference type="AlphaFoldDB" id="A0A1G9KJF1"/>
<dbReference type="PANTHER" id="PTHR48079">
    <property type="entry name" value="PROTEIN YEEZ"/>
    <property type="match status" value="1"/>
</dbReference>
<dbReference type="Gene3D" id="3.40.50.720">
    <property type="entry name" value="NAD(P)-binding Rossmann-like Domain"/>
    <property type="match status" value="1"/>
</dbReference>